<sequence length="134" mass="14985">MKKTWIEKFHVSKEPTVKRLEKAFADMPEQSLMLIATPSLIADYLRQVPIGKAVDIKTLRKDLALEYGADHTCPVTTGIFLRIVAEAANEALQAGGTVESITPFWRAIVPDSPAAKKLSFGQEFLLQMRQKEEI</sequence>
<evidence type="ECO:0000313" key="1">
    <source>
        <dbReference type="EMBL" id="MFC3975223.1"/>
    </source>
</evidence>
<organism evidence="1 2">
    <name type="scientific">Belliella kenyensis</name>
    <dbReference type="NCBI Taxonomy" id="1472724"/>
    <lineage>
        <taxon>Bacteria</taxon>
        <taxon>Pseudomonadati</taxon>
        <taxon>Bacteroidota</taxon>
        <taxon>Cytophagia</taxon>
        <taxon>Cytophagales</taxon>
        <taxon>Cyclobacteriaceae</taxon>
        <taxon>Belliella</taxon>
    </lineage>
</organism>
<keyword evidence="2" id="KW-1185">Reference proteome</keyword>
<protein>
    <submittedName>
        <fullName evidence="1">Uncharacterized protein</fullName>
    </submittedName>
</protein>
<comment type="caution">
    <text evidence="1">The sequence shown here is derived from an EMBL/GenBank/DDBJ whole genome shotgun (WGS) entry which is preliminary data.</text>
</comment>
<dbReference type="EMBL" id="JBHSAV010000003">
    <property type="protein sequence ID" value="MFC3975223.1"/>
    <property type="molecule type" value="Genomic_DNA"/>
</dbReference>
<proteinExistence type="predicted"/>
<reference evidence="2" key="1">
    <citation type="journal article" date="2019" name="Int. J. Syst. Evol. Microbiol.">
        <title>The Global Catalogue of Microorganisms (GCM) 10K type strain sequencing project: providing services to taxonomists for standard genome sequencing and annotation.</title>
        <authorList>
            <consortium name="The Broad Institute Genomics Platform"/>
            <consortium name="The Broad Institute Genome Sequencing Center for Infectious Disease"/>
            <person name="Wu L."/>
            <person name="Ma J."/>
        </authorList>
    </citation>
    <scope>NUCLEOTIDE SEQUENCE [LARGE SCALE GENOMIC DNA]</scope>
    <source>
        <strain evidence="2">CECT 8551</strain>
    </source>
</reference>
<accession>A0ABV8EG33</accession>
<evidence type="ECO:0000313" key="2">
    <source>
        <dbReference type="Proteomes" id="UP001595766"/>
    </source>
</evidence>
<gene>
    <name evidence="1" type="ORF">ACFOUP_02420</name>
</gene>
<dbReference type="Proteomes" id="UP001595766">
    <property type="component" value="Unassembled WGS sequence"/>
</dbReference>
<name>A0ABV8EG33_9BACT</name>
<dbReference type="RefSeq" id="WP_241292151.1">
    <property type="nucleotide sequence ID" value="NZ_JAKZGR010000003.1"/>
</dbReference>